<keyword evidence="1" id="KW-0472">Membrane</keyword>
<dbReference type="EMBL" id="JARYZI010000007">
    <property type="protein sequence ID" value="MDH8678741.1"/>
    <property type="molecule type" value="Genomic_DNA"/>
</dbReference>
<keyword evidence="1" id="KW-0812">Transmembrane</keyword>
<gene>
    <name evidence="2" type="ORF">QE109_11315</name>
</gene>
<protein>
    <submittedName>
        <fullName evidence="2">DUF3159 domain-containing protein</fullName>
    </submittedName>
</protein>
<organism evidence="2 3">
    <name type="scientific">Fusibacter bizertensis</name>
    <dbReference type="NCBI Taxonomy" id="1488331"/>
    <lineage>
        <taxon>Bacteria</taxon>
        <taxon>Bacillati</taxon>
        <taxon>Bacillota</taxon>
        <taxon>Clostridia</taxon>
        <taxon>Eubacteriales</taxon>
        <taxon>Eubacteriales Family XII. Incertae Sedis</taxon>
        <taxon>Fusibacter</taxon>
    </lineage>
</organism>
<feature type="transmembrane region" description="Helical" evidence="1">
    <location>
        <begin position="138"/>
        <end position="162"/>
    </location>
</feature>
<evidence type="ECO:0000313" key="2">
    <source>
        <dbReference type="EMBL" id="MDH8678741.1"/>
    </source>
</evidence>
<feature type="transmembrane region" description="Helical" evidence="1">
    <location>
        <begin position="90"/>
        <end position="110"/>
    </location>
</feature>
<keyword evidence="3" id="KW-1185">Reference proteome</keyword>
<feature type="transmembrane region" description="Helical" evidence="1">
    <location>
        <begin position="42"/>
        <end position="59"/>
    </location>
</feature>
<dbReference type="Pfam" id="PF11361">
    <property type="entry name" value="DUF3159"/>
    <property type="match status" value="1"/>
</dbReference>
<reference evidence="2 3" key="1">
    <citation type="submission" date="2023-04" db="EMBL/GenBank/DDBJ databases">
        <title>Fusibacter bizertensis strain WBS, isolated from littoral bottom sediments of the Arctic seas - biochemical and genomic analysis.</title>
        <authorList>
            <person name="Brioukhanov A.L."/>
        </authorList>
    </citation>
    <scope>NUCLEOTIDE SEQUENCE [LARGE SCALE GENOMIC DNA]</scope>
    <source>
        <strain evidence="2 3">WBS</strain>
    </source>
</reference>
<evidence type="ECO:0000256" key="1">
    <source>
        <dbReference type="SAM" id="Phobius"/>
    </source>
</evidence>
<comment type="caution">
    <text evidence="2">The sequence shown here is derived from an EMBL/GenBank/DDBJ whole genome shotgun (WGS) entry which is preliminary data.</text>
</comment>
<feature type="transmembrane region" description="Helical" evidence="1">
    <location>
        <begin position="168"/>
        <end position="191"/>
    </location>
</feature>
<accession>A0ABT6NEB1</accession>
<dbReference type="InterPro" id="IPR016566">
    <property type="entry name" value="UCP010219"/>
</dbReference>
<sequence length="222" mass="24545">MNKGKEILEELRSVISGKTLDALIPPVVFLIASSYLEVKLAAIISVGVSLAIGLIRAILKQPLGYAFGGFVGVSIAGGFAYLGGNVSNYYIPKMIGSLSFVIVALGSVLIKKPMAAWVSHLTRGWNIKWFWRADVRPAYMEVTLFWTVFAGLKLFLVTTLYLKEDIAGLFFINSILGMPANIFVLTVSYIYGIWRLHHLKGPGIDEFEIDKEPPWKGQTRGF</sequence>
<keyword evidence="1" id="KW-1133">Transmembrane helix</keyword>
<dbReference type="RefSeq" id="WP_281094633.1">
    <property type="nucleotide sequence ID" value="NZ_JARYZI010000007.1"/>
</dbReference>
<dbReference type="Proteomes" id="UP001158045">
    <property type="component" value="Unassembled WGS sequence"/>
</dbReference>
<evidence type="ECO:0000313" key="3">
    <source>
        <dbReference type="Proteomes" id="UP001158045"/>
    </source>
</evidence>
<proteinExistence type="predicted"/>
<name>A0ABT6NEB1_9FIRM</name>
<feature type="transmembrane region" description="Helical" evidence="1">
    <location>
        <begin position="66"/>
        <end position="84"/>
    </location>
</feature>